<dbReference type="AlphaFoldDB" id="A0A0R3UBY4"/>
<dbReference type="WBParaSite" id="MCU_013060-RB">
    <property type="protein sequence ID" value="MCU_013060-RB"/>
    <property type="gene ID" value="MCU_013060"/>
</dbReference>
<protein>
    <submittedName>
        <fullName evidence="4 5">Si:ch211-131k2.2</fullName>
    </submittedName>
</protein>
<evidence type="ECO:0000313" key="4">
    <source>
        <dbReference type="WBParaSite" id="MCU_013060-RA"/>
    </source>
</evidence>
<evidence type="ECO:0000313" key="2">
    <source>
        <dbReference type="EMBL" id="VDD78430.1"/>
    </source>
</evidence>
<keyword evidence="3" id="KW-1185">Reference proteome</keyword>
<organism evidence="5">
    <name type="scientific">Mesocestoides corti</name>
    <name type="common">Flatworm</name>
    <dbReference type="NCBI Taxonomy" id="53468"/>
    <lineage>
        <taxon>Eukaryota</taxon>
        <taxon>Metazoa</taxon>
        <taxon>Spiralia</taxon>
        <taxon>Lophotrochozoa</taxon>
        <taxon>Platyhelminthes</taxon>
        <taxon>Cestoda</taxon>
        <taxon>Eucestoda</taxon>
        <taxon>Cyclophyllidea</taxon>
        <taxon>Mesocestoididae</taxon>
        <taxon>Mesocestoides</taxon>
    </lineage>
</organism>
<evidence type="ECO:0000256" key="1">
    <source>
        <dbReference type="SAM" id="SignalP"/>
    </source>
</evidence>
<reference evidence="2 3" key="1">
    <citation type="submission" date="2018-10" db="EMBL/GenBank/DDBJ databases">
        <authorList>
            <consortium name="Pathogen Informatics"/>
        </authorList>
    </citation>
    <scope>NUCLEOTIDE SEQUENCE [LARGE SCALE GENOMIC DNA]</scope>
</reference>
<feature type="chain" id="PRO_5043132293" evidence="1">
    <location>
        <begin position="18"/>
        <end position="103"/>
    </location>
</feature>
<dbReference type="Proteomes" id="UP000267029">
    <property type="component" value="Unassembled WGS sequence"/>
</dbReference>
<dbReference type="EMBL" id="UXSR01001646">
    <property type="protein sequence ID" value="VDD78430.1"/>
    <property type="molecule type" value="Genomic_DNA"/>
</dbReference>
<gene>
    <name evidence="2" type="ORF">MCOS_LOCUS4433</name>
</gene>
<feature type="signal peptide" evidence="1">
    <location>
        <begin position="1"/>
        <end position="17"/>
    </location>
</feature>
<dbReference type="WBParaSite" id="MCU_013060-RA">
    <property type="protein sequence ID" value="MCU_013060-RA"/>
    <property type="gene ID" value="MCU_013060"/>
</dbReference>
<evidence type="ECO:0000313" key="3">
    <source>
        <dbReference type="Proteomes" id="UP000267029"/>
    </source>
</evidence>
<sequence>MLASLLLLSCLFHQSLPLRIDRSPQQTPEVSDDEYDVAERDRQFLKWMNRHTPQPAVYLPNADVDEVEDDAVATYLARLRKLRAAQKRFKPKMPIYLGLIGKR</sequence>
<reference evidence="4 5" key="2">
    <citation type="submission" date="2019-11" db="UniProtKB">
        <authorList>
            <consortium name="WormBaseParasite"/>
        </authorList>
    </citation>
    <scope>IDENTIFICATION</scope>
</reference>
<proteinExistence type="predicted"/>
<dbReference type="OrthoDB" id="6234848at2759"/>
<evidence type="ECO:0000313" key="5">
    <source>
        <dbReference type="WBParaSite" id="MCU_013060-RB"/>
    </source>
</evidence>
<keyword evidence="1" id="KW-0732">Signal</keyword>
<name>A0A0R3UBY4_MESCO</name>
<accession>A0A0R3UBY4</accession>